<evidence type="ECO:0000313" key="2">
    <source>
        <dbReference type="EMBL" id="VYT92745.1"/>
    </source>
</evidence>
<dbReference type="AlphaFoldDB" id="A0A6N3AJL2"/>
<protein>
    <submittedName>
        <fullName evidence="2">Uncharacterized protein</fullName>
    </submittedName>
</protein>
<gene>
    <name evidence="2" type="ORF">VRLFYP33_00805</name>
</gene>
<organism evidence="2">
    <name type="scientific">Veillonella ratti</name>
    <dbReference type="NCBI Taxonomy" id="103892"/>
    <lineage>
        <taxon>Bacteria</taxon>
        <taxon>Bacillati</taxon>
        <taxon>Bacillota</taxon>
        <taxon>Negativicutes</taxon>
        <taxon>Veillonellales</taxon>
        <taxon>Veillonellaceae</taxon>
        <taxon>Veillonella</taxon>
    </lineage>
</organism>
<reference evidence="2" key="1">
    <citation type="submission" date="2019-11" db="EMBL/GenBank/DDBJ databases">
        <authorList>
            <person name="Feng L."/>
        </authorList>
    </citation>
    <scope>NUCLEOTIDE SEQUENCE</scope>
    <source>
        <strain evidence="2">VrattiLFYP33</strain>
    </source>
</reference>
<proteinExistence type="predicted"/>
<keyword evidence="1" id="KW-0175">Coiled coil</keyword>
<dbReference type="EMBL" id="CACRUX010000033">
    <property type="protein sequence ID" value="VYT92745.1"/>
    <property type="molecule type" value="Genomic_DNA"/>
</dbReference>
<name>A0A6N3AJL2_9FIRM</name>
<evidence type="ECO:0000256" key="1">
    <source>
        <dbReference type="SAM" id="Coils"/>
    </source>
</evidence>
<dbReference type="RefSeq" id="WP_156704445.1">
    <property type="nucleotide sequence ID" value="NZ_CACRUX010000033.1"/>
</dbReference>
<accession>A0A6N3AJL2</accession>
<feature type="coiled-coil region" evidence="1">
    <location>
        <begin position="49"/>
        <end position="76"/>
    </location>
</feature>
<sequence>MTGLEALEHVKTVKDELKHLECVIEELWLKLFSIKAVDYGTEPIQGGGAKDLSNQVAEFEERLEELETKRRAREAYIDAVESMIEQVRPARLKMLLHLRYINGKSWEYIADKLELSRQWLYEELRPQALEEFDKILKNGLQKFTEVYKRTIV</sequence>